<proteinExistence type="predicted"/>
<organism evidence="2 3">
    <name type="scientific">Stylosanthes scabra</name>
    <dbReference type="NCBI Taxonomy" id="79078"/>
    <lineage>
        <taxon>Eukaryota</taxon>
        <taxon>Viridiplantae</taxon>
        <taxon>Streptophyta</taxon>
        <taxon>Embryophyta</taxon>
        <taxon>Tracheophyta</taxon>
        <taxon>Spermatophyta</taxon>
        <taxon>Magnoliopsida</taxon>
        <taxon>eudicotyledons</taxon>
        <taxon>Gunneridae</taxon>
        <taxon>Pentapetalae</taxon>
        <taxon>rosids</taxon>
        <taxon>fabids</taxon>
        <taxon>Fabales</taxon>
        <taxon>Fabaceae</taxon>
        <taxon>Papilionoideae</taxon>
        <taxon>50 kb inversion clade</taxon>
        <taxon>dalbergioids sensu lato</taxon>
        <taxon>Dalbergieae</taxon>
        <taxon>Pterocarpus clade</taxon>
        <taxon>Stylosanthes</taxon>
    </lineage>
</organism>
<dbReference type="PANTHER" id="PTHR37194:SF2">
    <property type="entry name" value="T2E6.7-RELATED"/>
    <property type="match status" value="1"/>
</dbReference>
<gene>
    <name evidence="2" type="ORF">PIB30_003336</name>
</gene>
<feature type="region of interest" description="Disordered" evidence="1">
    <location>
        <begin position="70"/>
        <end position="104"/>
    </location>
</feature>
<protein>
    <submittedName>
        <fullName evidence="2">Uncharacterized protein</fullName>
    </submittedName>
</protein>
<dbReference type="EMBL" id="JASCZI010090627">
    <property type="protein sequence ID" value="MED6143053.1"/>
    <property type="molecule type" value="Genomic_DNA"/>
</dbReference>
<comment type="caution">
    <text evidence="2">The sequence shown here is derived from an EMBL/GenBank/DDBJ whole genome shotgun (WGS) entry which is preliminary data.</text>
</comment>
<sequence length="183" mass="19782">MGHSTRASVALLININSTIKGDTGRVAGAHSATPTWVCQLYLVGVTHESQKSEEDVQRIVSVVKPDLAPQNSGVSQVSTLSNQQPPFSPPKAKGMATESDPRRPQVKATLRLGAESYSVQANKGCLSEQLVSLKEESMSILKDFITKHNIPQDVPDEPLEASSEDDDTSEKPQVNKSKKTKFA</sequence>
<name>A0ABU6T4X8_9FABA</name>
<dbReference type="PANTHER" id="PTHR37194">
    <property type="entry name" value="T2E6.7-RELATED"/>
    <property type="match status" value="1"/>
</dbReference>
<dbReference type="Proteomes" id="UP001341840">
    <property type="component" value="Unassembled WGS sequence"/>
</dbReference>
<feature type="compositionally biased region" description="Acidic residues" evidence="1">
    <location>
        <begin position="154"/>
        <end position="168"/>
    </location>
</feature>
<feature type="compositionally biased region" description="Polar residues" evidence="1">
    <location>
        <begin position="70"/>
        <end position="85"/>
    </location>
</feature>
<feature type="region of interest" description="Disordered" evidence="1">
    <location>
        <begin position="147"/>
        <end position="183"/>
    </location>
</feature>
<evidence type="ECO:0000313" key="2">
    <source>
        <dbReference type="EMBL" id="MED6143053.1"/>
    </source>
</evidence>
<evidence type="ECO:0000313" key="3">
    <source>
        <dbReference type="Proteomes" id="UP001341840"/>
    </source>
</evidence>
<keyword evidence="3" id="KW-1185">Reference proteome</keyword>
<evidence type="ECO:0000256" key="1">
    <source>
        <dbReference type="SAM" id="MobiDB-lite"/>
    </source>
</evidence>
<reference evidence="2 3" key="1">
    <citation type="journal article" date="2023" name="Plants (Basel)">
        <title>Bridging the Gap: Combining Genomics and Transcriptomics Approaches to Understand Stylosanthes scabra, an Orphan Legume from the Brazilian Caatinga.</title>
        <authorList>
            <person name="Ferreira-Neto J.R.C."/>
            <person name="da Silva M.D."/>
            <person name="Binneck E."/>
            <person name="de Melo N.F."/>
            <person name="da Silva R.H."/>
            <person name="de Melo A.L.T.M."/>
            <person name="Pandolfi V."/>
            <person name="Bustamante F.O."/>
            <person name="Brasileiro-Vidal A.C."/>
            <person name="Benko-Iseppon A.M."/>
        </authorList>
    </citation>
    <scope>NUCLEOTIDE SEQUENCE [LARGE SCALE GENOMIC DNA]</scope>
    <source>
        <tissue evidence="2">Leaves</tissue>
    </source>
</reference>
<accession>A0ABU6T4X8</accession>